<comment type="miscellaneous">
    <text evidence="32">HIV-1 lineages are divided in three main groups, M (for Major), O (for Outlier), and N (for New, or Non-M, Non-O). The vast majority of strains found worldwide belong to the group M. Group O seems to be endemic to and largely confined to Cameroon and neighboring countries in West Central Africa, where these viruses represent a small minority of HIV-1 strains. The group N is represented by a limited number of isolates from Cameroonian persons. The group M is further subdivided in 9 clades or subtypes (A to D, F to H, J and K).</text>
</comment>
<organismHost>
    <name type="scientific">Homo sapiens</name>
    <name type="common">Human</name>
    <dbReference type="NCBI Taxonomy" id="9606"/>
</organismHost>
<evidence type="ECO:0000256" key="22">
    <source>
        <dbReference type="ARBA" id="ARBA00022989"/>
    </source>
</evidence>
<evidence type="ECO:0000256" key="4">
    <source>
        <dbReference type="ARBA" id="ARBA00004563"/>
    </source>
</evidence>
<keyword evidence="11 32" id="KW-0945">Host-virus interaction</keyword>
<evidence type="ECO:0000256" key="8">
    <source>
        <dbReference type="ARBA" id="ARBA00022510"/>
    </source>
</evidence>
<evidence type="ECO:0000256" key="3">
    <source>
        <dbReference type="ARBA" id="ARBA00004505"/>
    </source>
</evidence>
<dbReference type="InterPro" id="IPR036377">
    <property type="entry name" value="Gp120_core_sf"/>
</dbReference>
<keyword evidence="14 32" id="KW-0812">Transmembrane</keyword>
<dbReference type="GO" id="GO:0016020">
    <property type="term" value="C:membrane"/>
    <property type="evidence" value="ECO:0007669"/>
    <property type="project" value="UniProtKB-UniRule"/>
</dbReference>
<reference evidence="36" key="1">
    <citation type="journal article" date="2012" name="Hum. Vaccin. Immunother.">
        <title>Pilot study on the immunogenicity of paired Env immunogens from mother-to-child transmitted HIV-1 isolates.</title>
        <authorList>
            <person name="Wang S."/>
            <person name="Kishko M."/>
            <person name="Wan S."/>
            <person name="Wang Y."/>
            <person name="Brewster F."/>
            <person name="Gray G.E."/>
            <person name="Violari A."/>
            <person name="Sullivan J.L."/>
            <person name="Somasundaran M."/>
            <person name="Luzuriaga K."/>
            <person name="Lu S."/>
        </authorList>
    </citation>
    <scope>NUCLEOTIDE SEQUENCE</scope>
    <source>
        <strain evidence="36">C</strain>
    </source>
</reference>
<evidence type="ECO:0000256" key="30">
    <source>
        <dbReference type="ARBA" id="ARBA00023288"/>
    </source>
</evidence>
<dbReference type="GO" id="GO:0019062">
    <property type="term" value="P:virion attachment to host cell"/>
    <property type="evidence" value="ECO:0007669"/>
    <property type="project" value="UniProtKB-UniRule"/>
</dbReference>
<comment type="PTM">
    <text evidence="32">Specific enzymatic cleavages in vivo yield mature proteins. Envelope glycoproteins are synthesized as a inactive precursor that is heavily N-glycosylated and processed likely by host cell furin in the Golgi to yield the mature SU and TM proteins. The cleavage site between SU and TM requires the minimal sequence [KR]-X-[KR]-R. About 2 of the 9 disulfide bonds of gp41 are reduced by P4HB/PDI, following binding to CD4 receptor.</text>
</comment>
<evidence type="ECO:0000256" key="17">
    <source>
        <dbReference type="ARBA" id="ARBA00022804"/>
    </source>
</evidence>
<feature type="topological domain" description="Cytoplasmic" evidence="32">
    <location>
        <begin position="700"/>
        <end position="857"/>
    </location>
</feature>
<dbReference type="GO" id="GO:0039654">
    <property type="term" value="P:fusion of virus membrane with host endosome membrane"/>
    <property type="evidence" value="ECO:0007669"/>
    <property type="project" value="UniProtKB-UniRule"/>
</dbReference>
<keyword evidence="19 32" id="KW-1043">Host membrane</keyword>
<feature type="transmembrane region" description="Helical" evidence="33">
    <location>
        <begin position="506"/>
        <end position="529"/>
    </location>
</feature>
<evidence type="ECO:0000259" key="35">
    <source>
        <dbReference type="Pfam" id="PF00517"/>
    </source>
</evidence>
<dbReference type="GO" id="GO:0020002">
    <property type="term" value="C:host cell plasma membrane"/>
    <property type="evidence" value="ECO:0007669"/>
    <property type="project" value="UniProtKB-SubCell"/>
</dbReference>
<dbReference type="GO" id="GO:0055036">
    <property type="term" value="C:virion membrane"/>
    <property type="evidence" value="ECO:0007669"/>
    <property type="project" value="UniProtKB-SubCell"/>
</dbReference>
<keyword evidence="28 32" id="KW-0325">Glycoprotein</keyword>
<evidence type="ECO:0000256" key="2">
    <source>
        <dbReference type="ARBA" id="ARBA00004433"/>
    </source>
</evidence>
<protein>
    <recommendedName>
        <fullName evidence="32">Envelope glycoprotein gp160</fullName>
    </recommendedName>
    <alternativeName>
        <fullName evidence="32">Env polyprotein</fullName>
    </alternativeName>
    <component>
        <recommendedName>
            <fullName evidence="32">Surface protein gp120</fullName>
            <shortName evidence="32">SU</shortName>
        </recommendedName>
        <alternativeName>
            <fullName evidence="32">Glycoprotein 120</fullName>
            <shortName evidence="32">gp120</shortName>
        </alternativeName>
    </component>
    <component>
        <recommendedName>
            <fullName evidence="32">Transmembrane protein gp41</fullName>
            <shortName evidence="32">TM</shortName>
        </recommendedName>
        <alternativeName>
            <fullName evidence="32">Glycoprotein 41</fullName>
            <shortName evidence="32">gp41</shortName>
        </alternativeName>
    </component>
</protein>
<organism evidence="36">
    <name type="scientific">Human immunodeficiency virus type 1</name>
    <name type="common">HIV-1</name>
    <dbReference type="NCBI Taxonomy" id="11676"/>
    <lineage>
        <taxon>Viruses</taxon>
        <taxon>Riboviria</taxon>
        <taxon>Pararnavirae</taxon>
        <taxon>Artverviricota</taxon>
        <taxon>Revtraviricetes</taxon>
        <taxon>Ortervirales</taxon>
        <taxon>Retroviridae</taxon>
        <taxon>Orthoretrovirinae</taxon>
        <taxon>Lentivirus</taxon>
        <taxon>Lentivirus humimdef1</taxon>
    </lineage>
</organism>
<feature type="lipid moiety-binding region" description="S-palmitoyl cysteine; by host" evidence="32">
    <location>
        <position position="758"/>
    </location>
</feature>
<evidence type="ECO:0000256" key="25">
    <source>
        <dbReference type="ARBA" id="ARBA00023136"/>
    </source>
</evidence>
<comment type="domain">
    <text evidence="32">The YXXL motif is involved in determining the exact site of viral release at the surface of infected mononuclear cells and promotes endocytosis. YXXL and di-leucine endocytosis motifs interact directly or indirectly with the clathrin adapter complexes, opperate independently, and their activities are not additive.</text>
</comment>
<comment type="caution">
    <text evidence="32 33">Lacks conserved residue(s) required for the propagation of feature annotation.</text>
</comment>
<dbReference type="Gene3D" id="1.10.287.210">
    <property type="match status" value="1"/>
</dbReference>
<dbReference type="InterPro" id="IPR000328">
    <property type="entry name" value="GP41-like"/>
</dbReference>
<evidence type="ECO:0000256" key="20">
    <source>
        <dbReference type="ARBA" id="ARBA00022879"/>
    </source>
</evidence>
<evidence type="ECO:0000256" key="13">
    <source>
        <dbReference type="ARBA" id="ARBA00022685"/>
    </source>
</evidence>
<dbReference type="Pfam" id="PF00517">
    <property type="entry name" value="GP41"/>
    <property type="match status" value="1"/>
</dbReference>
<proteinExistence type="inferred from homology"/>
<dbReference type="InterPro" id="IPR000777">
    <property type="entry name" value="HIV1_Gp120"/>
</dbReference>
<evidence type="ECO:0000256" key="10">
    <source>
        <dbReference type="ARBA" id="ARBA00022570"/>
    </source>
</evidence>
<evidence type="ECO:0000256" key="16">
    <source>
        <dbReference type="ARBA" id="ARBA00022729"/>
    </source>
</evidence>
<evidence type="ECO:0000256" key="29">
    <source>
        <dbReference type="ARBA" id="ARBA00023280"/>
    </source>
</evidence>
<dbReference type="GO" id="GO:1903911">
    <property type="term" value="P:positive regulation of receptor clustering"/>
    <property type="evidence" value="ECO:0007669"/>
    <property type="project" value="UniProtKB-UniRule"/>
</dbReference>
<comment type="miscellaneous">
    <text evidence="32">Inhibitors targeting HIV-1 viral envelope proteins are used as antiretroviral drugs. Attachment of virions to the cell surface via non-specific interactions and CD4 binding can be blocked by inhibitors that include cyanovirin-N, cyclotriazadisulfonamide analogs, PRO 2000, TNX 355 and PRO 542. In addition, BMS 806 can block CD4-induced conformational changes. Env interactions with the coreceptor molecules can be targeted by CCR5 antagonists including SCH-D, maraviroc (UK 427857) and aplaviroc (GW 873140), and the CXCR4 antagonist AMD 070. Fusion of viral and cellular membranes can be inhibited by peptides such as enfuvirtide and tifuvirtide (T 1249). Resistance to inhibitors associated with mutations in Env are observed. Most of the time, single mutations confer only a modest reduction in drug susceptibility. Combination of several mutations is usually required to develop a high-level drug resistance.</text>
</comment>
<feature type="transmembrane region" description="Helical" evidence="33">
    <location>
        <begin position="672"/>
        <end position="693"/>
    </location>
</feature>
<keyword evidence="29 32" id="KW-0899">Viral immunoevasion</keyword>
<dbReference type="GO" id="GO:0019064">
    <property type="term" value="P:fusion of virus membrane with host plasma membrane"/>
    <property type="evidence" value="ECO:0007669"/>
    <property type="project" value="UniProtKB-UniRule"/>
</dbReference>
<evidence type="ECO:0000256" key="32">
    <source>
        <dbReference type="HAMAP-Rule" id="MF_04083"/>
    </source>
</evidence>
<comment type="function">
    <text evidence="32">Transmembrane protein gp41: Acts as a class I viral fusion protein. Under the current model, the protein has at least 3 conformational states: pre-fusion native state, pre-hairpin intermediate state, and post-fusion hairpin state. During fusion of viral and target intracellular membranes, the coiled coil regions (heptad repeats) assume a trimer-of-hairpins structure, positioning the fusion peptide in close proximity to the C-terminal region of the ectodomain. The formation of this structure appears to drive apposition and subsequent fusion of viral and target cell membranes. Complete fusion occurs in host cell endosomes and is dynamin-dependent, however some lipid transfer might occur at the plasma membrane. The virus undergoes clathrin-dependent internalization long before endosomal fusion, thus minimizing the surface exposure of conserved viral epitopes during fusion and reducing the efficacy of inhibitors targeting these epitopes. Membranes fusion leads to delivery of the nucleocapsid into the cytoplasm.</text>
</comment>
<evidence type="ECO:0000256" key="9">
    <source>
        <dbReference type="ARBA" id="ARBA00022511"/>
    </source>
</evidence>
<keyword evidence="31 32" id="KW-1160">Virus entry into host cell</keyword>
<comment type="subcellular location">
    <molecule>Transmembrane protein gp41</molecule>
    <subcellularLocation>
        <location evidence="32">Virion membrane</location>
        <topology evidence="32">Single-pass type I membrane protein</topology>
    </subcellularLocation>
    <subcellularLocation>
        <location evidence="32">Host cell membrane</location>
        <topology evidence="32">Single-pass type I membrane protein</topology>
    </subcellularLocation>
    <subcellularLocation>
        <location evidence="32">Host endosome membrane</location>
        <topology evidence="32">Single-pass type I membrane protein</topology>
    </subcellularLocation>
    <text evidence="32">It is probably concentrated at the site of budding and incorporated into the virions possibly by contacts between the cytoplasmic tail of Env and the N-terminus of Gag.</text>
</comment>
<dbReference type="Gene3D" id="2.170.40.20">
    <property type="entry name" value="Human immunodeficiency virus 1, Gp160, envelope glycoprotein"/>
    <property type="match status" value="2"/>
</dbReference>
<comment type="function">
    <text evidence="32">Surface protein gp120: Attaches the virus to the host lymphoid cell by binding to the primary receptor CD4. This interaction induces a structural rearrangement creating a high affinity binding site for a chemokine coreceptor like CXCR4 and/or CCR5. Acts as a ligand for CD209/DC-SIGN and CLEC4M/DC-SIGNR, which are respectively found on dendritic cells (DCs), and on endothelial cells of liver sinusoids and lymph node sinuses. These interactions allow capture of viral particles at mucosal surfaces by these cells and subsequent transmission to permissive cells. HIV subverts the migration properties of dendritic cells to gain access to CD4+ T-cells in lymph nodes. Virus transmission to permissive T-cells occurs either in trans (without DCs infection, through viral capture and transmission), or in cis (following DCs productive infection, through the usual CD4-gp120 interaction), thereby inducing a robust infection. In trans infection, bound virions remain infectious over days and it is proposed that they are not degraded, but protected in non-lysosomal acidic organelles within the DCs close to the cell membrane thus contributing to the viral infectious potential during DCs' migration from the periphery to the lymphoid tissues. On arrival at lymphoid tissues, intact virions recycle back to DCs' cell surface allowing virus transmission to CD4+ T-cells.</text>
</comment>
<keyword evidence="25 32" id="KW-0472">Membrane</keyword>
<dbReference type="HAMAP" id="MF_04083">
    <property type="entry name" value="HIV_ENV"/>
    <property type="match status" value="1"/>
</dbReference>
<keyword evidence="26 32" id="KW-0564">Palmitate</keyword>
<evidence type="ECO:0000313" key="36">
    <source>
        <dbReference type="EMBL" id="AFX74896.1"/>
    </source>
</evidence>
<keyword evidence="7 32" id="KW-1168">Fusion of virus membrane with host membrane</keyword>
<keyword evidence="15 32" id="KW-0053">Apoptosis</keyword>
<feature type="short sequence motif" description="YXXL motif; contains endocytosis signal" evidence="32">
    <location>
        <begin position="706"/>
        <end position="709"/>
    </location>
</feature>
<feature type="region of interest" description="CD4-binding loop" evidence="32">
    <location>
        <begin position="367"/>
        <end position="377"/>
    </location>
</feature>
<dbReference type="GO" id="GO:0019082">
    <property type="term" value="P:viral protein processing"/>
    <property type="evidence" value="ECO:0007669"/>
    <property type="project" value="UniProtKB-UniRule"/>
</dbReference>
<evidence type="ECO:0000256" key="15">
    <source>
        <dbReference type="ARBA" id="ARBA00022703"/>
    </source>
</evidence>
<dbReference type="GO" id="GO:0075512">
    <property type="term" value="P:clathrin-dependent endocytosis of virus by host cell"/>
    <property type="evidence" value="ECO:0007669"/>
    <property type="project" value="UniProtKB-UniRule"/>
</dbReference>
<evidence type="ECO:0000256" key="33">
    <source>
        <dbReference type="RuleBase" id="RU363095"/>
    </source>
</evidence>
<evidence type="ECO:0000256" key="14">
    <source>
        <dbReference type="ARBA" id="ARBA00022692"/>
    </source>
</evidence>
<feature type="region of interest" description="V2" evidence="32">
    <location>
        <begin position="162"/>
        <end position="201"/>
    </location>
</feature>
<dbReference type="SUPFAM" id="SSF58069">
    <property type="entry name" value="Virus ectodomain"/>
    <property type="match status" value="1"/>
</dbReference>
<dbReference type="Gene3D" id="1.20.5.490">
    <property type="entry name" value="Single helix bin"/>
    <property type="match status" value="1"/>
</dbReference>
<evidence type="ECO:0000256" key="11">
    <source>
        <dbReference type="ARBA" id="ARBA00022581"/>
    </source>
</evidence>
<evidence type="ECO:0000256" key="27">
    <source>
        <dbReference type="ARBA" id="ARBA00023157"/>
    </source>
</evidence>
<feature type="disulfide bond" evidence="32">
    <location>
        <begin position="592"/>
        <end position="598"/>
    </location>
</feature>
<dbReference type="Pfam" id="PF00516">
    <property type="entry name" value="GP120"/>
    <property type="match status" value="1"/>
</dbReference>
<comment type="domain">
    <text evidence="32 33">The 17 amino acids long immunosuppressive region is present in many retroviral envelope proteins. Synthetic peptides derived from this relatively conserved sequence inhibit immune function in vitro and in vivo.</text>
</comment>
<comment type="subunit">
    <text evidence="32">The mature envelope protein (Env) consists of a homotrimer of non-covalently associated gp120-gp41 heterodimers. The resulting complex protrudes from the virus surface as a spike. There seems to be as few as 10 spikes on the average virion. Surface protein gp120 interacts with host CD4, CCR5 and CXCR4. Gp120 also interacts with the C-type lectins CD209/DC-SIGN and CLEC4M/DC-SIGNR (collectively referred to as DC-SIGN(R)). Gp120 and gp41 interact with GalCer. Gp120 interacts with host ITGA4/ITGB7 complex; on CD4+ T-cells, this interaction results in rapid activation of integrin ITGAL/LFA-1, which facilitates efficient cell-to-cell spreading of HIV-1. Gp120 interacts with cell-associated heparan sulfate; this interaction increases virus infectivity on permissive cells and may be involved in infection of CD4- cells.</text>
</comment>
<evidence type="ECO:0000259" key="34">
    <source>
        <dbReference type="Pfam" id="PF00516"/>
    </source>
</evidence>
<evidence type="ECO:0000256" key="5">
    <source>
        <dbReference type="ARBA" id="ARBA00004578"/>
    </source>
</evidence>
<dbReference type="CDD" id="cd09909">
    <property type="entry name" value="HIV-1-like_HR1-HR2"/>
    <property type="match status" value="1"/>
</dbReference>
<evidence type="ECO:0000256" key="26">
    <source>
        <dbReference type="ARBA" id="ARBA00023139"/>
    </source>
</evidence>
<comment type="domain">
    <text evidence="32">The CD4-binding region is targeted by the antibody b12.</text>
</comment>
<evidence type="ECO:0000256" key="6">
    <source>
        <dbReference type="ARBA" id="ARBA00004650"/>
    </source>
</evidence>
<keyword evidence="16 32" id="KW-0732">Signal</keyword>
<evidence type="ECO:0000256" key="18">
    <source>
        <dbReference type="ARBA" id="ARBA00022844"/>
    </source>
</evidence>
<keyword evidence="8 32" id="KW-1170">Fusion of virus membrane with host endosomal membrane</keyword>
<dbReference type="InterPro" id="IPR037527">
    <property type="entry name" value="Gp160"/>
</dbReference>
<keyword evidence="10 32" id="KW-1165">Clathrin-mediated endocytosis of virus by host</keyword>
<feature type="chain" id="PRO_5023544484" description="Envelope glycoprotein gp160" evidence="32">
    <location>
        <begin position="32"/>
        <end position="857"/>
    </location>
</feature>
<feature type="disulfide bond" evidence="32">
    <location>
        <begin position="223"/>
        <end position="252"/>
    </location>
</feature>
<keyword evidence="13 32" id="KW-0165">Cleavage on pair of basic residues</keyword>
<evidence type="ECO:0000256" key="1">
    <source>
        <dbReference type="ARBA" id="ARBA00004402"/>
    </source>
</evidence>
<keyword evidence="24 32" id="KW-0175">Coiled coil</keyword>
<keyword evidence="18 32" id="KW-0946">Virion</keyword>
<dbReference type="FunFam" id="2.170.40.20:FF:000003">
    <property type="entry name" value="Envelope glycoprotein gp160"/>
    <property type="match status" value="1"/>
</dbReference>
<feature type="transmembrane region" description="Helical" evidence="33">
    <location>
        <begin position="20"/>
        <end position="41"/>
    </location>
</feature>
<feature type="chain" id="PRO_5023544485" description="Transmembrane protein gp41" evidence="32">
    <location>
        <begin position="506"/>
        <end position="857"/>
    </location>
</feature>
<evidence type="ECO:0000256" key="23">
    <source>
        <dbReference type="ARBA" id="ARBA00023046"/>
    </source>
</evidence>
<comment type="subcellular location">
    <subcellularLocation>
        <location evidence="3">Host cell membrane</location>
        <topology evidence="3">Peripheral membrane protein</topology>
    </subcellularLocation>
    <subcellularLocation>
        <location evidence="1">Host cell membrane</location>
        <topology evidence="1">Single-pass type I membrane protein</topology>
    </subcellularLocation>
    <subcellularLocation>
        <location evidence="2">Host endosome membrane</location>
        <topology evidence="2">Peripheral membrane protein</topology>
    </subcellularLocation>
    <subcellularLocation>
        <location evidence="5">Host endosome membrane</location>
        <topology evidence="5">Single-pass type I membrane protein</topology>
    </subcellularLocation>
    <subcellularLocation>
        <location evidence="6">Virion membrane</location>
        <topology evidence="6">Peripheral membrane protein</topology>
    </subcellularLocation>
    <subcellularLocation>
        <location evidence="4">Virion membrane</location>
        <topology evidence="4">Single-pass type I membrane protein</topology>
    </subcellularLocation>
</comment>
<keyword evidence="9 32" id="KW-1032">Host cell membrane</keyword>
<dbReference type="SUPFAM" id="SSF56502">
    <property type="entry name" value="gp120 core"/>
    <property type="match status" value="2"/>
</dbReference>
<evidence type="ECO:0000256" key="28">
    <source>
        <dbReference type="ARBA" id="ARBA00023180"/>
    </source>
</evidence>
<dbReference type="GO" id="GO:0005198">
    <property type="term" value="F:structural molecule activity"/>
    <property type="evidence" value="ECO:0007669"/>
    <property type="project" value="UniProtKB-UniRule"/>
</dbReference>
<keyword evidence="17 32" id="KW-1161">Viral attachment to host cell</keyword>
<keyword evidence="21 32" id="KW-1164">Virus endocytosis by host</keyword>
<feature type="disulfide bond" evidence="32">
    <location>
        <begin position="233"/>
        <end position="244"/>
    </location>
</feature>
<comment type="similarity">
    <text evidence="32">Belongs to the HIV-1 env protein family.</text>
</comment>
<comment type="function">
    <text evidence="32">Envelope glycoprotein gp160: Oligomerizes in the host endoplasmic reticulum into predominantly trimers. In a second time, gp160 transits in the host Golgi, where glycosylation is completed. The precursor is then proteolytically cleaved in the trans-Golgi and thereby activated by cellular furin or furin-like proteases to produce gp120 and gp41.</text>
</comment>
<comment type="PTM">
    <text evidence="32">Highly glycosylated by host. The high number of glycan on the protein is reffered to as 'glycan shield' because it contributes to hide protein sequence from adaptive immune system.</text>
</comment>
<feature type="short sequence motif" description="Di-leucine internalization motif" evidence="32">
    <location>
        <begin position="856"/>
        <end position="857"/>
    </location>
</feature>
<evidence type="ECO:0000256" key="7">
    <source>
        <dbReference type="ARBA" id="ARBA00022506"/>
    </source>
</evidence>
<gene>
    <name evidence="32" type="primary">env</name>
</gene>
<accession>K9MVI6</accession>
<feature type="domain" description="Retroviral envelope protein GP41-like" evidence="35">
    <location>
        <begin position="524"/>
        <end position="714"/>
    </location>
</feature>
<keyword evidence="20 32" id="KW-0261">Viral envelope protein</keyword>
<evidence type="ECO:0000256" key="31">
    <source>
        <dbReference type="ARBA" id="ARBA00023296"/>
    </source>
</evidence>
<sequence length="857" mass="97153">MRVRGIQRNWLQWWTWSILGFWMIIICRGVGDLWVTVYYGVPVWKEAKTTLFCASDAKAYETEVHNVWATHACVPTDPNPQEMVLENVTENFNMWKNDMVDQMHEDVISIWDQSLKPCVKLTPLCVTLNCTDVKNKTDVRNDTEATFNGTVDYSMRGEIQNCSFNTTTEIRDKKQKAYALFYRPDIVPLKEDNSSYILINCNTSAITQACPKVSFDPIPIHYCAPAGYAILKCNNKTFNGTGPCYNVSTVQCTHGIKPVVSTQLLLNGSLAEGEIMIRSENLTDNAKTIIVHLNSSSFIKIVCTRPNNNTRRSIRIGPGQTFYANDIIGDIRQAHCNINKTEWNTTLKKVEEKLKEHFNKTIDFAPSSGGDLEVTTHSFNCRGEFFYCDTTRLFNKTKQGDSNETITLPCRIKQIINMWQGVGRAMYAPPIEGNITCESNITGLLLTRDGGTTNITNGTEIFRPGGGNMKDNWRSELYKYKVVEIKPLGVAPTKAKRRVVEREKRAVGMGAVFLGLLGAAGSTMGAASITLTVQARQLLSGIVQQQSNLLRAIEAQQHMLQLTVWGIKQLQTRVLAIERYLKDQQLLGLWGCSGKLICTTAVPWNSSWSNKSQTDIWDNMTWMQWDREISNYTNTIYKLLEDSQSQQEKNEKDLLALDSWNNLWNWFSITKWLWYIKIFIMIVGGLIGLRIIFSVLSIVNRVRQGYSPLSFQTLTPAPRGLDRLGRIEEEGGEQDKDRSVRLVSGFLALAWDDLRSLCLFSYRQLRDFILVAARAVELLGRSSLRGLQKGWGALKYLGNLVQYGGLELKRKAISLYDTIAIAVAEKTDRIIEFAQRIYRAIRNIPTRIRQGFEAALL</sequence>
<feature type="region of interest" description="MPER; binding to GalCer" evidence="32">
    <location>
        <begin position="656"/>
        <end position="677"/>
    </location>
</feature>
<evidence type="ECO:0000256" key="12">
    <source>
        <dbReference type="ARBA" id="ARBA00022595"/>
    </source>
</evidence>
<keyword evidence="27 32" id="KW-1015">Disulfide bond</keyword>
<comment type="domain">
    <text evidence="32">The membrane proximal external region (MPER) present in gp41 is a tryptophan-rich region recognized by the antibodies 2F5, Z13, and 4E10. MPER seems to play a role in fusion.</text>
</comment>
<dbReference type="GO" id="GO:0044175">
    <property type="term" value="C:host cell endosome membrane"/>
    <property type="evidence" value="ECO:0007669"/>
    <property type="project" value="UniProtKB-SubCell"/>
</dbReference>
<feature type="domain" description="Human immunodeficiency virus 1 envelope glycoprotein Gp120" evidence="34">
    <location>
        <begin position="33"/>
        <end position="505"/>
    </location>
</feature>
<dbReference type="GO" id="GO:0052031">
    <property type="term" value="P:symbiont-mediated perturbation of host defense response"/>
    <property type="evidence" value="ECO:0007669"/>
    <property type="project" value="UniProtKB-UniRule"/>
</dbReference>
<dbReference type="FunFam" id="1.10.287.210:FF:000001">
    <property type="entry name" value="Envelope glycoprotein gp160"/>
    <property type="match status" value="1"/>
</dbReference>
<dbReference type="GO" id="GO:0019031">
    <property type="term" value="C:viral envelope"/>
    <property type="evidence" value="ECO:0007669"/>
    <property type="project" value="UniProtKB-KW"/>
</dbReference>
<feature type="region of interest" description="Fusion peptide" evidence="32">
    <location>
        <begin position="506"/>
        <end position="526"/>
    </location>
</feature>
<evidence type="ECO:0000256" key="19">
    <source>
        <dbReference type="ARBA" id="ARBA00022870"/>
    </source>
</evidence>
<feature type="disulfide bond" evidence="32">
    <location>
        <begin position="53"/>
        <end position="73"/>
    </location>
</feature>
<dbReference type="FunFam" id="2.170.40.20:FF:000001">
    <property type="entry name" value="Envelope glycoprotein gp160"/>
    <property type="match status" value="1"/>
</dbReference>
<comment type="PTM">
    <text evidence="32">Palmitoylation of the transmembrane protein and of Env polyprotein (prior to its proteolytic cleavage) is essential for their association with host cell membrane lipid rafts. Palmitoylation is therefore required for envelope trafficking to classical lipid rafts, but not for viral replication.</text>
</comment>
<keyword evidence="23 32" id="KW-1039">Host endosome</keyword>
<comment type="subcellular location">
    <molecule>Surface protein gp120</molecule>
    <subcellularLocation>
        <location evidence="32">Virion membrane</location>
        <topology evidence="32">Peripheral membrane protein</topology>
    </subcellularLocation>
    <subcellularLocation>
        <location evidence="32">Host cell membrane</location>
        <topology evidence="32">Peripheral membrane protein</topology>
    </subcellularLocation>
    <subcellularLocation>
        <location evidence="32">Host endosome membrane</location>
        <topology evidence="32">Single-pass type I membrane protein</topology>
    </subcellularLocation>
    <text evidence="32">The surface protein is not anchored to the viral envelope, but associates with the extravirion surface through its binding to TM. It is probably concentrated at the site of budding and incorporated into the virions possibly by contacts between the cytoplasmic tail of Env and the N-terminus of Gag.</text>
</comment>
<feature type="coiled-coil region" evidence="32">
    <location>
        <begin position="627"/>
        <end position="661"/>
    </location>
</feature>
<evidence type="ECO:0000256" key="24">
    <source>
        <dbReference type="ARBA" id="ARBA00023054"/>
    </source>
</evidence>
<comment type="domain">
    <text evidence="32">Some of the most genetically diverse regions of the viral genome are present in Env. They are called variable regions 1 through 5 (V1 through V5). Coreceptor usage of gp120 is determined mainly by the primary structure of the third variable region (V3) in the outer domain of gp120. The sequence of V3 determines which coreceptor, CCR5 and/or CXCR4 (corresponding to R5/macrophage, X4/T cell and R5X4/T cell and macrophage tropism), is used to trigger the fusion potential of the Env complex, and hence which cells the virus can infect. Binding to CCR5 involves a region adjacent in addition to V3.</text>
</comment>
<name>K9MVI6_HV1</name>
<keyword evidence="22 32" id="KW-1133">Transmembrane helix</keyword>
<keyword evidence="12 32" id="KW-1162">Viral penetration into host cytoplasm</keyword>
<dbReference type="EMBL" id="JX845603">
    <property type="protein sequence ID" value="AFX74896.1"/>
    <property type="molecule type" value="Genomic_DNA"/>
</dbReference>
<keyword evidence="30 32" id="KW-0449">Lipoprotein</keyword>
<evidence type="ECO:0000256" key="21">
    <source>
        <dbReference type="ARBA" id="ARBA00022890"/>
    </source>
</evidence>
<feature type="site" description="Cleavage; by host furin" evidence="32">
    <location>
        <begin position="505"/>
        <end position="506"/>
    </location>
</feature>
<feature type="region of interest" description="Immunosuppression" evidence="32">
    <location>
        <begin position="568"/>
        <end position="586"/>
    </location>
</feature>
<dbReference type="GO" id="GO:1903908">
    <property type="term" value="P:positive regulation of plasma membrane raft polarization"/>
    <property type="evidence" value="ECO:0007669"/>
    <property type="project" value="UniProtKB-UniRule"/>
</dbReference>